<dbReference type="SUPFAM" id="SSF48264">
    <property type="entry name" value="Cytochrome P450"/>
    <property type="match status" value="1"/>
</dbReference>
<dbReference type="Pfam" id="PF00067">
    <property type="entry name" value="p450"/>
    <property type="match status" value="1"/>
</dbReference>
<keyword evidence="6 8" id="KW-0408">Iron</keyword>
<keyword evidence="12" id="KW-1185">Reference proteome</keyword>
<dbReference type="PROSITE" id="PS00086">
    <property type="entry name" value="CYTOCHROME_P450"/>
    <property type="match status" value="1"/>
</dbReference>
<sequence length="514" mass="58599">MAQPSSSPSVASFEGFRAWVDDPTIISTPTPYVLAAAFAVAVLFLFQGQKSTSPIPHLNPRNTLEFTDTHRKKDFLTRSRAMLDAWFRDHPDKTVRVIGDTGEVTVLPPHLTNEIRNDPRLSFSRWVYKGFREGSRESHIVQGVIMKDLTKYLNKVTEPLAEETALVVEEQYPASDNKAWHTTHLRESMLRVVSRVSSRVFLGDEVCRNGDWLNVTRNYTVNGFRGAEELRLWPGPLRFFAHWFLPSCTRARADVREARRILNEVLEKRRALKQSGEVEFDDAIEWFEREAKGRDYDPAVVQLTLSSAAIHTTTDLISQVMMDLCSNPEIIDELRQEIVRALTEGGWKKTTLYSMKLLDSAIKESLRMNPTGIISLRRVAEDNIRFSDGTFVPKNGIIAVSAQNMWDPKTYDKPNEWDGRRFLRMRETPGQENTAQLVSTGPEHLGFGHGQHACPGRFFASNEAKVVLIHLLLKYDWRLVKGAPPPKIQHSGFSLSADPTIKLEYRRRTPEIEI</sequence>
<dbReference type="AlphaFoldDB" id="A0AAE0H787"/>
<evidence type="ECO:0000256" key="2">
    <source>
        <dbReference type="ARBA" id="ARBA00010617"/>
    </source>
</evidence>
<evidence type="ECO:0000256" key="5">
    <source>
        <dbReference type="ARBA" id="ARBA00023002"/>
    </source>
</evidence>
<keyword evidence="4 8" id="KW-0479">Metal-binding</keyword>
<evidence type="ECO:0000256" key="9">
    <source>
        <dbReference type="RuleBase" id="RU000461"/>
    </source>
</evidence>
<dbReference type="GO" id="GO:0005506">
    <property type="term" value="F:iron ion binding"/>
    <property type="evidence" value="ECO:0007669"/>
    <property type="project" value="InterPro"/>
</dbReference>
<proteinExistence type="inferred from homology"/>
<organism evidence="11 12">
    <name type="scientific">Chaetomium fimeti</name>
    <dbReference type="NCBI Taxonomy" id="1854472"/>
    <lineage>
        <taxon>Eukaryota</taxon>
        <taxon>Fungi</taxon>
        <taxon>Dikarya</taxon>
        <taxon>Ascomycota</taxon>
        <taxon>Pezizomycotina</taxon>
        <taxon>Sordariomycetes</taxon>
        <taxon>Sordariomycetidae</taxon>
        <taxon>Sordariales</taxon>
        <taxon>Chaetomiaceae</taxon>
        <taxon>Chaetomium</taxon>
    </lineage>
</organism>
<dbReference type="EMBL" id="JAUEPN010000010">
    <property type="protein sequence ID" value="KAK3291247.1"/>
    <property type="molecule type" value="Genomic_DNA"/>
</dbReference>
<evidence type="ECO:0000256" key="10">
    <source>
        <dbReference type="SAM" id="Coils"/>
    </source>
</evidence>
<dbReference type="PRINTS" id="PR00465">
    <property type="entry name" value="EP450IV"/>
</dbReference>
<keyword evidence="7 9" id="KW-0503">Monooxygenase</keyword>
<dbReference type="GO" id="GO:0020037">
    <property type="term" value="F:heme binding"/>
    <property type="evidence" value="ECO:0007669"/>
    <property type="project" value="InterPro"/>
</dbReference>
<evidence type="ECO:0000313" key="12">
    <source>
        <dbReference type="Proteomes" id="UP001278766"/>
    </source>
</evidence>
<reference evidence="11" key="2">
    <citation type="submission" date="2023-06" db="EMBL/GenBank/DDBJ databases">
        <authorList>
            <consortium name="Lawrence Berkeley National Laboratory"/>
            <person name="Haridas S."/>
            <person name="Hensen N."/>
            <person name="Bonometti L."/>
            <person name="Westerberg I."/>
            <person name="Brannstrom I.O."/>
            <person name="Guillou S."/>
            <person name="Cros-Aarteil S."/>
            <person name="Calhoun S."/>
            <person name="Kuo A."/>
            <person name="Mondo S."/>
            <person name="Pangilinan J."/>
            <person name="Riley R."/>
            <person name="Labutti K."/>
            <person name="Andreopoulos B."/>
            <person name="Lipzen A."/>
            <person name="Chen C."/>
            <person name="Yanf M."/>
            <person name="Daum C."/>
            <person name="Ng V."/>
            <person name="Clum A."/>
            <person name="Steindorff A."/>
            <person name="Ohm R."/>
            <person name="Martin F."/>
            <person name="Silar P."/>
            <person name="Natvig D."/>
            <person name="Lalanne C."/>
            <person name="Gautier V."/>
            <person name="Ament-Velasquez S.L."/>
            <person name="Kruys A."/>
            <person name="Hutchinson M.I."/>
            <person name="Powell A.J."/>
            <person name="Barry K."/>
            <person name="Miller A.N."/>
            <person name="Grigoriev I.V."/>
            <person name="Debuchy R."/>
            <person name="Gladieux P."/>
            <person name="Thoren M.H."/>
            <person name="Johannesson H."/>
        </authorList>
    </citation>
    <scope>NUCLEOTIDE SEQUENCE</scope>
    <source>
        <strain evidence="11">CBS 168.71</strain>
    </source>
</reference>
<feature type="binding site" description="axial binding residue" evidence="8">
    <location>
        <position position="454"/>
    </location>
    <ligand>
        <name>heme</name>
        <dbReference type="ChEBI" id="CHEBI:30413"/>
    </ligand>
    <ligandPart>
        <name>Fe</name>
        <dbReference type="ChEBI" id="CHEBI:18248"/>
    </ligandPart>
</feature>
<dbReference type="Proteomes" id="UP001278766">
    <property type="component" value="Unassembled WGS sequence"/>
</dbReference>
<evidence type="ECO:0000256" key="8">
    <source>
        <dbReference type="PIRSR" id="PIRSR602403-1"/>
    </source>
</evidence>
<keyword evidence="3 8" id="KW-0349">Heme</keyword>
<keyword evidence="5 9" id="KW-0560">Oxidoreductase</keyword>
<protein>
    <submittedName>
        <fullName evidence="11">Cytochrome P450</fullName>
    </submittedName>
</protein>
<dbReference type="InterPro" id="IPR017972">
    <property type="entry name" value="Cyt_P450_CS"/>
</dbReference>
<dbReference type="InterPro" id="IPR002403">
    <property type="entry name" value="Cyt_P450_E_grp-IV"/>
</dbReference>
<keyword evidence="10" id="KW-0175">Coiled coil</keyword>
<comment type="similarity">
    <text evidence="2 9">Belongs to the cytochrome P450 family.</text>
</comment>
<evidence type="ECO:0000256" key="7">
    <source>
        <dbReference type="ARBA" id="ARBA00023033"/>
    </source>
</evidence>
<dbReference type="GO" id="GO:0004497">
    <property type="term" value="F:monooxygenase activity"/>
    <property type="evidence" value="ECO:0007669"/>
    <property type="project" value="UniProtKB-KW"/>
</dbReference>
<dbReference type="GeneID" id="87842721"/>
<dbReference type="PANTHER" id="PTHR46206">
    <property type="entry name" value="CYTOCHROME P450"/>
    <property type="match status" value="1"/>
</dbReference>
<dbReference type="CDD" id="cd11041">
    <property type="entry name" value="CYP503A1-like"/>
    <property type="match status" value="1"/>
</dbReference>
<dbReference type="Gene3D" id="1.10.630.10">
    <property type="entry name" value="Cytochrome P450"/>
    <property type="match status" value="1"/>
</dbReference>
<evidence type="ECO:0000313" key="11">
    <source>
        <dbReference type="EMBL" id="KAK3291247.1"/>
    </source>
</evidence>
<gene>
    <name evidence="11" type="ORF">B0H64DRAFT_427274</name>
</gene>
<evidence type="ECO:0000256" key="6">
    <source>
        <dbReference type="ARBA" id="ARBA00023004"/>
    </source>
</evidence>
<feature type="coiled-coil region" evidence="10">
    <location>
        <begin position="248"/>
        <end position="275"/>
    </location>
</feature>
<reference evidence="11" key="1">
    <citation type="journal article" date="2023" name="Mol. Phylogenet. Evol.">
        <title>Genome-scale phylogeny and comparative genomics of the fungal order Sordariales.</title>
        <authorList>
            <person name="Hensen N."/>
            <person name="Bonometti L."/>
            <person name="Westerberg I."/>
            <person name="Brannstrom I.O."/>
            <person name="Guillou S."/>
            <person name="Cros-Aarteil S."/>
            <person name="Calhoun S."/>
            <person name="Haridas S."/>
            <person name="Kuo A."/>
            <person name="Mondo S."/>
            <person name="Pangilinan J."/>
            <person name="Riley R."/>
            <person name="LaButti K."/>
            <person name="Andreopoulos B."/>
            <person name="Lipzen A."/>
            <person name="Chen C."/>
            <person name="Yan M."/>
            <person name="Daum C."/>
            <person name="Ng V."/>
            <person name="Clum A."/>
            <person name="Steindorff A."/>
            <person name="Ohm R.A."/>
            <person name="Martin F."/>
            <person name="Silar P."/>
            <person name="Natvig D.O."/>
            <person name="Lalanne C."/>
            <person name="Gautier V."/>
            <person name="Ament-Velasquez S.L."/>
            <person name="Kruys A."/>
            <person name="Hutchinson M.I."/>
            <person name="Powell A.J."/>
            <person name="Barry K."/>
            <person name="Miller A.N."/>
            <person name="Grigoriev I.V."/>
            <person name="Debuchy R."/>
            <person name="Gladieux P."/>
            <person name="Hiltunen Thoren M."/>
            <person name="Johannesson H."/>
        </authorList>
    </citation>
    <scope>NUCLEOTIDE SEQUENCE</scope>
    <source>
        <strain evidence="11">CBS 168.71</strain>
    </source>
</reference>
<dbReference type="RefSeq" id="XP_062654761.1">
    <property type="nucleotide sequence ID" value="XM_062805773.1"/>
</dbReference>
<dbReference type="InterPro" id="IPR036396">
    <property type="entry name" value="Cyt_P450_sf"/>
</dbReference>
<comment type="caution">
    <text evidence="11">The sequence shown here is derived from an EMBL/GenBank/DDBJ whole genome shotgun (WGS) entry which is preliminary data.</text>
</comment>
<dbReference type="GO" id="GO:0016705">
    <property type="term" value="F:oxidoreductase activity, acting on paired donors, with incorporation or reduction of molecular oxygen"/>
    <property type="evidence" value="ECO:0007669"/>
    <property type="project" value="InterPro"/>
</dbReference>
<dbReference type="InterPro" id="IPR001128">
    <property type="entry name" value="Cyt_P450"/>
</dbReference>
<dbReference type="PANTHER" id="PTHR46206:SF2">
    <property type="entry name" value="CYTOCHROME P450 MONOOXYGENASE AUSG-RELATED"/>
    <property type="match status" value="1"/>
</dbReference>
<evidence type="ECO:0000256" key="4">
    <source>
        <dbReference type="ARBA" id="ARBA00022723"/>
    </source>
</evidence>
<accession>A0AAE0H787</accession>
<comment type="cofactor">
    <cofactor evidence="1 8">
        <name>heme</name>
        <dbReference type="ChEBI" id="CHEBI:30413"/>
    </cofactor>
</comment>
<evidence type="ECO:0000256" key="3">
    <source>
        <dbReference type="ARBA" id="ARBA00022617"/>
    </source>
</evidence>
<evidence type="ECO:0000256" key="1">
    <source>
        <dbReference type="ARBA" id="ARBA00001971"/>
    </source>
</evidence>
<name>A0AAE0H787_9PEZI</name>